<organism evidence="1 2">
    <name type="scientific">Stieleria bergensis</name>
    <dbReference type="NCBI Taxonomy" id="2528025"/>
    <lineage>
        <taxon>Bacteria</taxon>
        <taxon>Pseudomonadati</taxon>
        <taxon>Planctomycetota</taxon>
        <taxon>Planctomycetia</taxon>
        <taxon>Pirellulales</taxon>
        <taxon>Pirellulaceae</taxon>
        <taxon>Stieleria</taxon>
    </lineage>
</organism>
<keyword evidence="1" id="KW-0418">Kinase</keyword>
<dbReference type="Gene3D" id="3.30.420.300">
    <property type="entry name" value="2-keto-3-deoxy-galactonokinase, substrate binding domain"/>
    <property type="match status" value="1"/>
</dbReference>
<dbReference type="GO" id="GO:0008671">
    <property type="term" value="F:2-dehydro-3-deoxygalactonokinase activity"/>
    <property type="evidence" value="ECO:0007669"/>
    <property type="project" value="InterPro"/>
</dbReference>
<dbReference type="GO" id="GO:0034194">
    <property type="term" value="P:D-galactonate catabolic process"/>
    <property type="evidence" value="ECO:0007669"/>
    <property type="project" value="InterPro"/>
</dbReference>
<proteinExistence type="predicted"/>
<dbReference type="Proteomes" id="UP000315003">
    <property type="component" value="Chromosome"/>
</dbReference>
<dbReference type="Gene3D" id="3.30.420.310">
    <property type="entry name" value="2-keto-3-deoxy-galactonokinase, C-terminal domain"/>
    <property type="match status" value="1"/>
</dbReference>
<dbReference type="CDD" id="cd24012">
    <property type="entry name" value="ASKHA_NBD_KDGal-kinase"/>
    <property type="match status" value="1"/>
</dbReference>
<dbReference type="EMBL" id="CP036272">
    <property type="protein sequence ID" value="QDT60006.1"/>
    <property type="molecule type" value="Genomic_DNA"/>
</dbReference>
<accession>A0A517SV51</accession>
<protein>
    <submittedName>
        <fullName evidence="1">2-keto-3-deoxy-galactonokinase</fullName>
    </submittedName>
</protein>
<sequence>MTKVFCDWGTSNVRAYLCDQDKVLNQSSAATNLHDAKRIGFENVMLEILQQFDVPKTAPIRLSGMVSSKNGWLEVPYVSTLASSSSISHNACRVGTFPDLKIYGGVSHRLPNGRHDVMRGEETQIFGLLQLHPHAQTICLPGTHSKWVTIVDQCIESFSTWMTGDFFHCLSEHTILQAQIDSTDFEESAFLNGVAAAESSRSLLNEAFYLRTDYLFGRLTSEESHSFLSGLLIGHEIAATAAGHEEVYLCGADSLLPLYSLALKAKGIQTVCVSAAEASLNGLRAFEMEEQ</sequence>
<dbReference type="AlphaFoldDB" id="A0A517SV51"/>
<name>A0A517SV51_9BACT</name>
<dbReference type="InterPro" id="IPR042257">
    <property type="entry name" value="DGOK_C"/>
</dbReference>
<dbReference type="Pfam" id="PF05035">
    <property type="entry name" value="DGOK"/>
    <property type="match status" value="1"/>
</dbReference>
<reference evidence="1 2" key="1">
    <citation type="submission" date="2019-02" db="EMBL/GenBank/DDBJ databases">
        <title>Deep-cultivation of Planctomycetes and their phenomic and genomic characterization uncovers novel biology.</title>
        <authorList>
            <person name="Wiegand S."/>
            <person name="Jogler M."/>
            <person name="Boedeker C."/>
            <person name="Pinto D."/>
            <person name="Vollmers J."/>
            <person name="Rivas-Marin E."/>
            <person name="Kohn T."/>
            <person name="Peeters S.H."/>
            <person name="Heuer A."/>
            <person name="Rast P."/>
            <person name="Oberbeckmann S."/>
            <person name="Bunk B."/>
            <person name="Jeske O."/>
            <person name="Meyerdierks A."/>
            <person name="Storesund J.E."/>
            <person name="Kallscheuer N."/>
            <person name="Luecker S."/>
            <person name="Lage O.M."/>
            <person name="Pohl T."/>
            <person name="Merkel B.J."/>
            <person name="Hornburger P."/>
            <person name="Mueller R.-W."/>
            <person name="Bruemmer F."/>
            <person name="Labrenz M."/>
            <person name="Spormann A.M."/>
            <person name="Op den Camp H."/>
            <person name="Overmann J."/>
            <person name="Amann R."/>
            <person name="Jetten M.S.M."/>
            <person name="Mascher T."/>
            <person name="Medema M.H."/>
            <person name="Devos D.P."/>
            <person name="Kaster A.-K."/>
            <person name="Ovreas L."/>
            <person name="Rohde M."/>
            <person name="Galperin M.Y."/>
            <person name="Jogler C."/>
        </authorList>
    </citation>
    <scope>NUCLEOTIDE SEQUENCE [LARGE SCALE GENOMIC DNA]</scope>
    <source>
        <strain evidence="1 2">SV_7m_r</strain>
    </source>
</reference>
<dbReference type="InterPro" id="IPR042258">
    <property type="entry name" value="DGOK_N"/>
</dbReference>
<dbReference type="OrthoDB" id="256574at2"/>
<keyword evidence="2" id="KW-1185">Reference proteome</keyword>
<evidence type="ECO:0000313" key="2">
    <source>
        <dbReference type="Proteomes" id="UP000315003"/>
    </source>
</evidence>
<evidence type="ECO:0000313" key="1">
    <source>
        <dbReference type="EMBL" id="QDT60006.1"/>
    </source>
</evidence>
<dbReference type="RefSeq" id="WP_145272222.1">
    <property type="nucleotide sequence ID" value="NZ_CP036272.1"/>
</dbReference>
<keyword evidence="1" id="KW-0808">Transferase</keyword>
<dbReference type="InterPro" id="IPR007729">
    <property type="entry name" value="DGOK"/>
</dbReference>
<gene>
    <name evidence="1" type="ORF">SV7mr_25220</name>
</gene>